<dbReference type="EMBL" id="CAJNOC010005019">
    <property type="protein sequence ID" value="CAF1040223.1"/>
    <property type="molecule type" value="Genomic_DNA"/>
</dbReference>
<comment type="caution">
    <text evidence="2">The sequence shown here is derived from an EMBL/GenBank/DDBJ whole genome shotgun (WGS) entry which is preliminary data.</text>
</comment>
<organism evidence="2 3">
    <name type="scientific">Brachionus calyciflorus</name>
    <dbReference type="NCBI Taxonomy" id="104777"/>
    <lineage>
        <taxon>Eukaryota</taxon>
        <taxon>Metazoa</taxon>
        <taxon>Spiralia</taxon>
        <taxon>Gnathifera</taxon>
        <taxon>Rotifera</taxon>
        <taxon>Eurotatoria</taxon>
        <taxon>Monogononta</taxon>
        <taxon>Pseudotrocha</taxon>
        <taxon>Ploima</taxon>
        <taxon>Brachionidae</taxon>
        <taxon>Brachionus</taxon>
    </lineage>
</organism>
<feature type="compositionally biased region" description="Low complexity" evidence="1">
    <location>
        <begin position="200"/>
        <end position="215"/>
    </location>
</feature>
<feature type="region of interest" description="Disordered" evidence="1">
    <location>
        <begin position="200"/>
        <end position="225"/>
    </location>
</feature>
<evidence type="ECO:0000313" key="3">
    <source>
        <dbReference type="Proteomes" id="UP000663879"/>
    </source>
</evidence>
<reference evidence="2" key="1">
    <citation type="submission" date="2021-02" db="EMBL/GenBank/DDBJ databases">
        <authorList>
            <person name="Nowell W R."/>
        </authorList>
    </citation>
    <scope>NUCLEOTIDE SEQUENCE</scope>
    <source>
        <strain evidence="2">Ploen Becks lab</strain>
    </source>
</reference>
<keyword evidence="3" id="KW-1185">Reference proteome</keyword>
<evidence type="ECO:0000256" key="1">
    <source>
        <dbReference type="SAM" id="MobiDB-lite"/>
    </source>
</evidence>
<proteinExistence type="predicted"/>
<feature type="compositionally biased region" description="Acidic residues" evidence="1">
    <location>
        <begin position="216"/>
        <end position="225"/>
    </location>
</feature>
<accession>A0A814JN06</accession>
<evidence type="ECO:0000313" key="2">
    <source>
        <dbReference type="EMBL" id="CAF1040223.1"/>
    </source>
</evidence>
<name>A0A814JN06_9BILA</name>
<sequence>MGRPIKNNSIVKDFIVAESVEPKSAKICERLKNNNKKRYLESDDDILVVRDKPFESEDEELPDLNENKKKLKVKFEKEEKPKQVHIDEDIAREKYFEIFKEHNKDKLNELSSTISVLIYLCFKFYVESANNFQTGFEKIECTLKNGFNQLEKIWSEQKQEDVKSKSDNSLLQTNNQKTNPNISSLIDKNRASNFFQSTQFSSQHDFTDSDSSSDSFSDDSEEEAELEPLKYSEVPNLFLQARSIQHFSVLLMMRLFKRSELTSEYNVNGKTISATDQKKALDPMRIDNIRKIVLDKVEGDEKKKKAFGNNAFQA</sequence>
<dbReference type="Proteomes" id="UP000663879">
    <property type="component" value="Unassembled WGS sequence"/>
</dbReference>
<gene>
    <name evidence="2" type="ORF">OXX778_LOCUS18312</name>
</gene>
<dbReference type="AlphaFoldDB" id="A0A814JN06"/>
<feature type="compositionally biased region" description="Polar residues" evidence="1">
    <location>
        <begin position="167"/>
        <end position="183"/>
    </location>
</feature>
<protein>
    <submittedName>
        <fullName evidence="2">Uncharacterized protein</fullName>
    </submittedName>
</protein>
<feature type="region of interest" description="Disordered" evidence="1">
    <location>
        <begin position="164"/>
        <end position="183"/>
    </location>
</feature>